<dbReference type="EMBL" id="BAABJI010000002">
    <property type="protein sequence ID" value="GAA4920062.1"/>
    <property type="molecule type" value="Genomic_DNA"/>
</dbReference>
<accession>A0ABP9FZU5</accession>
<keyword evidence="2" id="KW-1185">Reference proteome</keyword>
<sequence length="99" mass="11400">MPPAVQIIGKNFLILGKMRAIEPPFAIQYKGNSAEVTEVEIRSRRIFRLQFTDGKKPLTITVARDNKEVKFWTSIPEGRQEEAEEVGRLIAEFIRNKKN</sequence>
<proteinExistence type="predicted"/>
<comment type="caution">
    <text evidence="1">The sequence shown here is derived from an EMBL/GenBank/DDBJ whole genome shotgun (WGS) entry which is preliminary data.</text>
</comment>
<reference evidence="2" key="1">
    <citation type="journal article" date="2019" name="Int. J. Syst. Evol. Microbiol.">
        <title>The Global Catalogue of Microorganisms (GCM) 10K type strain sequencing project: providing services to taxonomists for standard genome sequencing and annotation.</title>
        <authorList>
            <consortium name="The Broad Institute Genomics Platform"/>
            <consortium name="The Broad Institute Genome Sequencing Center for Infectious Disease"/>
            <person name="Wu L."/>
            <person name="Ma J."/>
        </authorList>
    </citation>
    <scope>NUCLEOTIDE SEQUENCE [LARGE SCALE GENOMIC DNA]</scope>
    <source>
        <strain evidence="2">JCM 18283</strain>
    </source>
</reference>
<organism evidence="1 2">
    <name type="scientific">Mucilaginibacter defluvii</name>
    <dbReference type="NCBI Taxonomy" id="1196019"/>
    <lineage>
        <taxon>Bacteria</taxon>
        <taxon>Pseudomonadati</taxon>
        <taxon>Bacteroidota</taxon>
        <taxon>Sphingobacteriia</taxon>
        <taxon>Sphingobacteriales</taxon>
        <taxon>Sphingobacteriaceae</taxon>
        <taxon>Mucilaginibacter</taxon>
    </lineage>
</organism>
<evidence type="ECO:0000313" key="2">
    <source>
        <dbReference type="Proteomes" id="UP001501436"/>
    </source>
</evidence>
<gene>
    <name evidence="1" type="ORF">GCM10023313_24800</name>
</gene>
<name>A0ABP9FZU5_9SPHI</name>
<evidence type="ECO:0000313" key="1">
    <source>
        <dbReference type="EMBL" id="GAA4920062.1"/>
    </source>
</evidence>
<dbReference type="Proteomes" id="UP001501436">
    <property type="component" value="Unassembled WGS sequence"/>
</dbReference>
<protein>
    <submittedName>
        <fullName evidence="1">Uncharacterized protein</fullName>
    </submittedName>
</protein>